<dbReference type="EMBL" id="KZ825080">
    <property type="protein sequence ID" value="RAH52947.1"/>
    <property type="molecule type" value="Genomic_DNA"/>
</dbReference>
<feature type="chain" id="PRO_5034633435" description="Secreted protein" evidence="1">
    <location>
        <begin position="32"/>
        <end position="74"/>
    </location>
</feature>
<sequence length="74" mass="8107">MALSWGGWHCSHGLFLCFSRVLPAFFPLCFGVPRFSPAVPFSLPSLLPPLFSSGTKPQLPQPNPEIQVVVVRAK</sequence>
<keyword evidence="3" id="KW-1185">Reference proteome</keyword>
<dbReference type="GeneID" id="37164490"/>
<evidence type="ECO:0000313" key="3">
    <source>
        <dbReference type="Proteomes" id="UP000249526"/>
    </source>
</evidence>
<feature type="signal peptide" evidence="1">
    <location>
        <begin position="1"/>
        <end position="31"/>
    </location>
</feature>
<evidence type="ECO:0008006" key="4">
    <source>
        <dbReference type="Google" id="ProtNLM"/>
    </source>
</evidence>
<keyword evidence="1" id="KW-0732">Signal</keyword>
<gene>
    <name evidence="2" type="ORF">BO85DRAFT_453603</name>
</gene>
<dbReference type="AlphaFoldDB" id="A0A8G1QU88"/>
<protein>
    <recommendedName>
        <fullName evidence="4">Secreted protein</fullName>
    </recommendedName>
</protein>
<proteinExistence type="predicted"/>
<evidence type="ECO:0000256" key="1">
    <source>
        <dbReference type="SAM" id="SignalP"/>
    </source>
</evidence>
<name>A0A8G1QU88_9EURO</name>
<evidence type="ECO:0000313" key="2">
    <source>
        <dbReference type="EMBL" id="RAH52947.1"/>
    </source>
</evidence>
<reference evidence="2 3" key="1">
    <citation type="submission" date="2018-02" db="EMBL/GenBank/DDBJ databases">
        <title>The genomes of Aspergillus section Nigri reveals drivers in fungal speciation.</title>
        <authorList>
            <consortium name="DOE Joint Genome Institute"/>
            <person name="Vesth T.C."/>
            <person name="Nybo J."/>
            <person name="Theobald S."/>
            <person name="Brandl J."/>
            <person name="Frisvad J.C."/>
            <person name="Nielsen K.F."/>
            <person name="Lyhne E.K."/>
            <person name="Kogle M.E."/>
            <person name="Kuo A."/>
            <person name="Riley R."/>
            <person name="Clum A."/>
            <person name="Nolan M."/>
            <person name="Lipzen A."/>
            <person name="Salamov A."/>
            <person name="Henrissat B."/>
            <person name="Wiebenga A."/>
            <person name="De vries R.P."/>
            <person name="Grigoriev I.V."/>
            <person name="Mortensen U.H."/>
            <person name="Andersen M.R."/>
            <person name="Baker S.E."/>
        </authorList>
    </citation>
    <scope>NUCLEOTIDE SEQUENCE [LARGE SCALE GENOMIC DNA]</scope>
    <source>
        <strain evidence="2 3">CBS 112811</strain>
    </source>
</reference>
<dbReference type="Proteomes" id="UP000249526">
    <property type="component" value="Unassembled WGS sequence"/>
</dbReference>
<organism evidence="2 3">
    <name type="scientific">Aspergillus piperis CBS 112811</name>
    <dbReference type="NCBI Taxonomy" id="1448313"/>
    <lineage>
        <taxon>Eukaryota</taxon>
        <taxon>Fungi</taxon>
        <taxon>Dikarya</taxon>
        <taxon>Ascomycota</taxon>
        <taxon>Pezizomycotina</taxon>
        <taxon>Eurotiomycetes</taxon>
        <taxon>Eurotiomycetidae</taxon>
        <taxon>Eurotiales</taxon>
        <taxon>Aspergillaceae</taxon>
        <taxon>Aspergillus</taxon>
        <taxon>Aspergillus subgen. Circumdati</taxon>
    </lineage>
</organism>
<accession>A0A8G1QU88</accession>
<dbReference type="RefSeq" id="XP_025510869.1">
    <property type="nucleotide sequence ID" value="XM_025661088.1"/>
</dbReference>